<dbReference type="SUPFAM" id="SSF52540">
    <property type="entry name" value="P-loop containing nucleoside triphosphate hydrolases"/>
    <property type="match status" value="1"/>
</dbReference>
<evidence type="ECO:0000313" key="13">
    <source>
        <dbReference type="EMBL" id="QDV28748.1"/>
    </source>
</evidence>
<evidence type="ECO:0000256" key="7">
    <source>
        <dbReference type="ARBA" id="ARBA00023204"/>
    </source>
</evidence>
<dbReference type="PANTHER" id="PTHR11361">
    <property type="entry name" value="DNA MISMATCH REPAIR PROTEIN MUTS FAMILY MEMBER"/>
    <property type="match status" value="1"/>
</dbReference>
<keyword evidence="5 9" id="KW-0067">ATP-binding</keyword>
<gene>
    <name evidence="9 13" type="primary">mutS</name>
    <name evidence="13" type="ORF">Spb1_06130</name>
</gene>
<dbReference type="CDD" id="cd03284">
    <property type="entry name" value="ABC_MutS1"/>
    <property type="match status" value="1"/>
</dbReference>
<dbReference type="Gene3D" id="3.30.420.110">
    <property type="entry name" value="MutS, connector domain"/>
    <property type="match status" value="1"/>
</dbReference>
<feature type="domain" description="DNA mismatch repair proteins mutS family" evidence="12">
    <location>
        <begin position="743"/>
        <end position="759"/>
    </location>
</feature>
<dbReference type="SUPFAM" id="SSF55271">
    <property type="entry name" value="DNA repair protein MutS, domain I"/>
    <property type="match status" value="1"/>
</dbReference>
<reference evidence="13 14" key="1">
    <citation type="submission" date="2019-02" db="EMBL/GenBank/DDBJ databases">
        <title>Deep-cultivation of Planctomycetes and their phenomic and genomic characterization uncovers novel biology.</title>
        <authorList>
            <person name="Wiegand S."/>
            <person name="Jogler M."/>
            <person name="Boedeker C."/>
            <person name="Pinto D."/>
            <person name="Vollmers J."/>
            <person name="Rivas-Marin E."/>
            <person name="Kohn T."/>
            <person name="Peeters S.H."/>
            <person name="Heuer A."/>
            <person name="Rast P."/>
            <person name="Oberbeckmann S."/>
            <person name="Bunk B."/>
            <person name="Jeske O."/>
            <person name="Meyerdierks A."/>
            <person name="Storesund J.E."/>
            <person name="Kallscheuer N."/>
            <person name="Luecker S."/>
            <person name="Lage O.M."/>
            <person name="Pohl T."/>
            <person name="Merkel B.J."/>
            <person name="Hornburger P."/>
            <person name="Mueller R.-W."/>
            <person name="Bruemmer F."/>
            <person name="Labrenz M."/>
            <person name="Spormann A.M."/>
            <person name="Op den Camp H."/>
            <person name="Overmann J."/>
            <person name="Amann R."/>
            <person name="Jetten M.S.M."/>
            <person name="Mascher T."/>
            <person name="Medema M.H."/>
            <person name="Devos D.P."/>
            <person name="Kaster A.-K."/>
            <person name="Ovreas L."/>
            <person name="Rohde M."/>
            <person name="Galperin M.Y."/>
            <person name="Jogler C."/>
        </authorList>
    </citation>
    <scope>NUCLEOTIDE SEQUENCE [LARGE SCALE GENOMIC DNA]</scope>
    <source>
        <strain evidence="13 14">Spb1</strain>
    </source>
</reference>
<evidence type="ECO:0000256" key="10">
    <source>
        <dbReference type="RuleBase" id="RU003756"/>
    </source>
</evidence>
<dbReference type="InterPro" id="IPR016151">
    <property type="entry name" value="DNA_mismatch_repair_MutS_N"/>
</dbReference>
<dbReference type="NCBIfam" id="NF003810">
    <property type="entry name" value="PRK05399.1"/>
    <property type="match status" value="1"/>
</dbReference>
<dbReference type="GO" id="GO:0005524">
    <property type="term" value="F:ATP binding"/>
    <property type="evidence" value="ECO:0007669"/>
    <property type="project" value="UniProtKB-UniRule"/>
</dbReference>
<dbReference type="InterPro" id="IPR007860">
    <property type="entry name" value="DNA_mmatch_repair_MutS_con_dom"/>
</dbReference>
<dbReference type="Proteomes" id="UP000315349">
    <property type="component" value="Chromosome"/>
</dbReference>
<protein>
    <recommendedName>
        <fullName evidence="2 9">DNA mismatch repair protein MutS</fullName>
    </recommendedName>
</protein>
<dbReference type="InterPro" id="IPR036187">
    <property type="entry name" value="DNA_mismatch_repair_MutS_sf"/>
</dbReference>
<evidence type="ECO:0000256" key="5">
    <source>
        <dbReference type="ARBA" id="ARBA00022840"/>
    </source>
</evidence>
<dbReference type="FunFam" id="3.40.50.300:FF:000870">
    <property type="entry name" value="MutS protein homolog 4"/>
    <property type="match status" value="1"/>
</dbReference>
<dbReference type="SMART" id="SM00534">
    <property type="entry name" value="MUTSac"/>
    <property type="match status" value="1"/>
</dbReference>
<accession>A0A518GJI2</accession>
<dbReference type="SUPFAM" id="SSF48334">
    <property type="entry name" value="DNA repair protein MutS, domain III"/>
    <property type="match status" value="1"/>
</dbReference>
<evidence type="ECO:0000256" key="8">
    <source>
        <dbReference type="ARBA" id="ARBA00024647"/>
    </source>
</evidence>
<organism evidence="13 14">
    <name type="scientific">Planctopirus ephydatiae</name>
    <dbReference type="NCBI Taxonomy" id="2528019"/>
    <lineage>
        <taxon>Bacteria</taxon>
        <taxon>Pseudomonadati</taxon>
        <taxon>Planctomycetota</taxon>
        <taxon>Planctomycetia</taxon>
        <taxon>Planctomycetales</taxon>
        <taxon>Planctomycetaceae</taxon>
        <taxon>Planctopirus</taxon>
    </lineage>
</organism>
<evidence type="ECO:0000256" key="2">
    <source>
        <dbReference type="ARBA" id="ARBA00021982"/>
    </source>
</evidence>
<evidence type="ECO:0000256" key="9">
    <source>
        <dbReference type="HAMAP-Rule" id="MF_00096"/>
    </source>
</evidence>
<dbReference type="InterPro" id="IPR027417">
    <property type="entry name" value="P-loop_NTPase"/>
</dbReference>
<dbReference type="InterPro" id="IPR005748">
    <property type="entry name" value="DNA_mismatch_repair_MutS"/>
</dbReference>
<dbReference type="Pfam" id="PF05190">
    <property type="entry name" value="MutS_IV"/>
    <property type="match status" value="1"/>
</dbReference>
<evidence type="ECO:0000259" key="12">
    <source>
        <dbReference type="PROSITE" id="PS00486"/>
    </source>
</evidence>
<evidence type="ECO:0000256" key="4">
    <source>
        <dbReference type="ARBA" id="ARBA00022763"/>
    </source>
</evidence>
<keyword evidence="3 9" id="KW-0547">Nucleotide-binding</keyword>
<feature type="region of interest" description="Disordered" evidence="11">
    <location>
        <begin position="1"/>
        <end position="43"/>
    </location>
</feature>
<keyword evidence="4 9" id="KW-0227">DNA damage</keyword>
<keyword evidence="6 9" id="KW-0238">DNA-binding</keyword>
<dbReference type="AlphaFoldDB" id="A0A518GJI2"/>
<feature type="binding site" evidence="9">
    <location>
        <begin position="669"/>
        <end position="676"/>
    </location>
    <ligand>
        <name>ATP</name>
        <dbReference type="ChEBI" id="CHEBI:30616"/>
    </ligand>
</feature>
<dbReference type="FunFam" id="3.40.1170.10:FF:000001">
    <property type="entry name" value="DNA mismatch repair protein MutS"/>
    <property type="match status" value="1"/>
</dbReference>
<dbReference type="FunFam" id="1.10.1420.10:FF:000001">
    <property type="entry name" value="DNA mismatch repair protein MutS"/>
    <property type="match status" value="1"/>
</dbReference>
<dbReference type="InterPro" id="IPR007861">
    <property type="entry name" value="DNA_mismatch_repair_MutS_clamp"/>
</dbReference>
<comment type="similarity">
    <text evidence="1 9 10">Belongs to the DNA mismatch repair MutS family.</text>
</comment>
<dbReference type="Gene3D" id="3.40.50.300">
    <property type="entry name" value="P-loop containing nucleotide triphosphate hydrolases"/>
    <property type="match status" value="1"/>
</dbReference>
<dbReference type="Gene3D" id="1.10.1420.10">
    <property type="match status" value="2"/>
</dbReference>
<dbReference type="GO" id="GO:0030983">
    <property type="term" value="F:mismatched DNA binding"/>
    <property type="evidence" value="ECO:0007669"/>
    <property type="project" value="InterPro"/>
</dbReference>
<dbReference type="NCBIfam" id="TIGR01070">
    <property type="entry name" value="mutS1"/>
    <property type="match status" value="1"/>
</dbReference>
<comment type="function">
    <text evidence="8 9">This protein is involved in the repair of mismatches in DNA. It is possible that it carries out the mismatch recognition step. This protein has a weak ATPase activity.</text>
</comment>
<name>A0A518GJI2_9PLAN</name>
<dbReference type="InterPro" id="IPR036678">
    <property type="entry name" value="MutS_con_dom_sf"/>
</dbReference>
<dbReference type="GO" id="GO:0005829">
    <property type="term" value="C:cytosol"/>
    <property type="evidence" value="ECO:0007669"/>
    <property type="project" value="TreeGrafter"/>
</dbReference>
<dbReference type="PANTHER" id="PTHR11361:SF34">
    <property type="entry name" value="DNA MISMATCH REPAIR PROTEIN MSH1, MITOCHONDRIAL"/>
    <property type="match status" value="1"/>
</dbReference>
<dbReference type="SMART" id="SM00533">
    <property type="entry name" value="MUTSd"/>
    <property type="match status" value="1"/>
</dbReference>
<dbReference type="Pfam" id="PF05188">
    <property type="entry name" value="MutS_II"/>
    <property type="match status" value="1"/>
</dbReference>
<dbReference type="GO" id="GO:0003684">
    <property type="term" value="F:damaged DNA binding"/>
    <property type="evidence" value="ECO:0007669"/>
    <property type="project" value="UniProtKB-UniRule"/>
</dbReference>
<evidence type="ECO:0000313" key="14">
    <source>
        <dbReference type="Proteomes" id="UP000315349"/>
    </source>
</evidence>
<dbReference type="InterPro" id="IPR007696">
    <property type="entry name" value="DNA_mismatch_repair_MutS_core"/>
</dbReference>
<dbReference type="PIRSF" id="PIRSF037677">
    <property type="entry name" value="DNA_mis_repair_Msh6"/>
    <property type="match status" value="1"/>
</dbReference>
<dbReference type="Pfam" id="PF05192">
    <property type="entry name" value="MutS_III"/>
    <property type="match status" value="1"/>
</dbReference>
<dbReference type="HAMAP" id="MF_00096">
    <property type="entry name" value="MutS"/>
    <property type="match status" value="1"/>
</dbReference>
<dbReference type="Gene3D" id="3.40.1170.10">
    <property type="entry name" value="DNA repair protein MutS, domain I"/>
    <property type="match status" value="1"/>
</dbReference>
<sequence length="921" mass="102173">MMPADDHSPDASVPDTVMGEHAASPADVSPAETSPADPPFPVDRAGLTPMMQRYLEVKDQHPAAILFFRMGDFYELFYEDAKVAARILGLTLTSRDKNSENPVPMAGFPYHALTGYLQKMIRAGHRVAICEQVEDPKAAKGMVKREVTQIVTPGTLTDDSLLDPRETNLLAAILPGKSHSGLAWLELSTGRFICATLPASQIHDELARLQPAEVLTPERSREDLTIARIRLGAWAVTERPPWAYRPEEAHRLLLDQFGVATLEGFGFTGNSSSTTQTTIEPGIIAAGALLEYVRETQKSQLIHLSRLEPYEPTQHLLIDESTRRSLELTRTLRSNQREGSLLWAIDQTVTPMGARLLLEWLSNPLKERTAIEARLNAVSELVVDLRTTQSLQEILKTGYDIQRLTARIGTGRATPRDLVSLTRTLSLLPQIKARLAGRRSTLLNELEAKIDLHQDLREAIEAALVDEPPLNLTEGGAIRPGFDAQLDEWRDLARGGKEWMAAYQAEEVRRTGIANLKVGFNRVFGFYLECSASQADKVPPEYIRKQTLKNYERYITPALKEYEDKVLQAESRSIALEQQLFSELRQKVSSRAAELRGTAESLAVLDVLCSFAILATRRQYVRPEIASEPVLDIRQGRHPVLDQLLPTGGFVPNDIRLGGSNGLIQLITGPNMAGKSTYIRQAALLTILTQIGSFVPAESARIGLADRIFARVGASDELGRGQSTFMVEMTETARILHSATASSLVILDEIGRGTSTYDGISLAWAITEFLHDAVGCRTFFATHYHELTQLSASLKSVMNWNVAVREQNDDVVFMHQIVPGAADKSYGIHVGRLAGLPGVVLDRAREILKVLEAEQTDHLSQDPAKSRLPARKTRRSREQQLTLFELAEHPILEKIRQLDVHGMSLEAAWQELARLRSELSP</sequence>
<dbReference type="SUPFAM" id="SSF53150">
    <property type="entry name" value="DNA repair protein MutS, domain II"/>
    <property type="match status" value="1"/>
</dbReference>
<dbReference type="GO" id="GO:0006298">
    <property type="term" value="P:mismatch repair"/>
    <property type="evidence" value="ECO:0007669"/>
    <property type="project" value="UniProtKB-UniRule"/>
</dbReference>
<dbReference type="EMBL" id="CP036299">
    <property type="protein sequence ID" value="QDV28748.1"/>
    <property type="molecule type" value="Genomic_DNA"/>
</dbReference>
<dbReference type="Pfam" id="PF00488">
    <property type="entry name" value="MutS_V"/>
    <property type="match status" value="1"/>
</dbReference>
<dbReference type="PROSITE" id="PS00486">
    <property type="entry name" value="DNA_MISMATCH_REPAIR_2"/>
    <property type="match status" value="1"/>
</dbReference>
<dbReference type="KEGG" id="peh:Spb1_06130"/>
<proteinExistence type="inferred from homology"/>
<dbReference type="InterPro" id="IPR017261">
    <property type="entry name" value="DNA_mismatch_repair_MutS/MSH"/>
</dbReference>
<evidence type="ECO:0000256" key="11">
    <source>
        <dbReference type="SAM" id="MobiDB-lite"/>
    </source>
</evidence>
<keyword evidence="14" id="KW-1185">Reference proteome</keyword>
<dbReference type="InterPro" id="IPR045076">
    <property type="entry name" value="MutS"/>
</dbReference>
<evidence type="ECO:0000256" key="6">
    <source>
        <dbReference type="ARBA" id="ARBA00023125"/>
    </source>
</evidence>
<evidence type="ECO:0000256" key="3">
    <source>
        <dbReference type="ARBA" id="ARBA00022741"/>
    </source>
</evidence>
<dbReference type="GO" id="GO:0140664">
    <property type="term" value="F:ATP-dependent DNA damage sensor activity"/>
    <property type="evidence" value="ECO:0007669"/>
    <property type="project" value="InterPro"/>
</dbReference>
<dbReference type="InterPro" id="IPR000432">
    <property type="entry name" value="DNA_mismatch_repair_MutS_C"/>
</dbReference>
<evidence type="ECO:0000256" key="1">
    <source>
        <dbReference type="ARBA" id="ARBA00006271"/>
    </source>
</evidence>
<keyword evidence="7 9" id="KW-0234">DNA repair</keyword>
<dbReference type="Pfam" id="PF01624">
    <property type="entry name" value="MutS_I"/>
    <property type="match status" value="1"/>
</dbReference>
<dbReference type="InterPro" id="IPR007695">
    <property type="entry name" value="DNA_mismatch_repair_MutS-lik_N"/>
</dbReference>